<proteinExistence type="predicted"/>
<dbReference type="RefSeq" id="WP_267777955.1">
    <property type="nucleotide sequence ID" value="NZ_JAPNKE010000002.1"/>
</dbReference>
<dbReference type="AlphaFoldDB" id="A0A9X3J566"/>
<sequence length="73" mass="8187">MLKLGPDQRSEITAAAREASERRIFALLREHYGPTRVWPGDAQGLEVVRAATVKAAGYEMTAERDIFRLPRSC</sequence>
<protein>
    <submittedName>
        <fullName evidence="1">Uncharacterized protein</fullName>
    </submittedName>
</protein>
<comment type="caution">
    <text evidence="1">The sequence shown here is derived from an EMBL/GenBank/DDBJ whole genome shotgun (WGS) entry which is preliminary data.</text>
</comment>
<evidence type="ECO:0000313" key="1">
    <source>
        <dbReference type="EMBL" id="MCY1013813.1"/>
    </source>
</evidence>
<evidence type="ECO:0000313" key="2">
    <source>
        <dbReference type="Proteomes" id="UP001150924"/>
    </source>
</evidence>
<keyword evidence="2" id="KW-1185">Reference proteome</keyword>
<accession>A0A9X3J566</accession>
<gene>
    <name evidence="1" type="ORF">OV079_51480</name>
</gene>
<name>A0A9X3J566_9BACT</name>
<organism evidence="1 2">
    <name type="scientific">Nannocystis pusilla</name>
    <dbReference type="NCBI Taxonomy" id="889268"/>
    <lineage>
        <taxon>Bacteria</taxon>
        <taxon>Pseudomonadati</taxon>
        <taxon>Myxococcota</taxon>
        <taxon>Polyangia</taxon>
        <taxon>Nannocystales</taxon>
        <taxon>Nannocystaceae</taxon>
        <taxon>Nannocystis</taxon>
    </lineage>
</organism>
<reference evidence="1" key="1">
    <citation type="submission" date="2022-11" db="EMBL/GenBank/DDBJ databases">
        <title>Minimal conservation of predation-associated metabolite biosynthetic gene clusters underscores biosynthetic potential of Myxococcota including descriptions for ten novel species: Archangium lansinium sp. nov., Myxococcus landrumus sp. nov., Nannocystis bai.</title>
        <authorList>
            <person name="Ahearne A."/>
            <person name="Stevens C."/>
            <person name="Phillips K."/>
        </authorList>
    </citation>
    <scope>NUCLEOTIDE SEQUENCE</scope>
    <source>
        <strain evidence="1">Na p29</strain>
    </source>
</reference>
<dbReference type="Proteomes" id="UP001150924">
    <property type="component" value="Unassembled WGS sequence"/>
</dbReference>
<dbReference type="EMBL" id="JAPNKE010000002">
    <property type="protein sequence ID" value="MCY1013813.1"/>
    <property type="molecule type" value="Genomic_DNA"/>
</dbReference>